<evidence type="ECO:0000259" key="5">
    <source>
        <dbReference type="PROSITE" id="PS50011"/>
    </source>
</evidence>
<sequence>MKLSCLNCFNSDSGTADRTRQGEQNPENFRVFSYNELRSATNGFHSSAKIGEGGFGSVYKGRLRDGSLVGVKVLSIEAWEAYNANELVQLVDSALENNFPEEEAVRFLTVGLLCVQETAKVRPRMSEAYRMLTNEINVNDFEISQPGLVSDFMNIRTGQKQTTEGSSSSYAVSMFSSANLGR</sequence>
<dbReference type="InterPro" id="IPR000719">
    <property type="entry name" value="Prot_kinase_dom"/>
</dbReference>
<accession>A0AAW0KUD9</accession>
<proteinExistence type="predicted"/>
<dbReference type="PANTHER" id="PTHR47973">
    <property type="entry name" value="CYSTEINE-RICH RECEPTOR-LIKE PROTEIN KINASE 3"/>
    <property type="match status" value="1"/>
</dbReference>
<evidence type="ECO:0000256" key="2">
    <source>
        <dbReference type="ARBA" id="ARBA00022741"/>
    </source>
</evidence>
<dbReference type="InterPro" id="IPR011009">
    <property type="entry name" value="Kinase-like_dom_sf"/>
</dbReference>
<dbReference type="GO" id="GO:0005524">
    <property type="term" value="F:ATP binding"/>
    <property type="evidence" value="ECO:0007669"/>
    <property type="project" value="UniProtKB-KW"/>
</dbReference>
<dbReference type="InterPro" id="IPR052059">
    <property type="entry name" value="CR_Ser/Thr_kinase"/>
</dbReference>
<evidence type="ECO:0000256" key="3">
    <source>
        <dbReference type="ARBA" id="ARBA00022777"/>
    </source>
</evidence>
<dbReference type="SUPFAM" id="SSF56112">
    <property type="entry name" value="Protein kinase-like (PK-like)"/>
    <property type="match status" value="1"/>
</dbReference>
<keyword evidence="7" id="KW-1185">Reference proteome</keyword>
<gene>
    <name evidence="6" type="primary">CRPK1_0</name>
    <name evidence="6" type="ORF">CFP56_014269</name>
</gene>
<reference evidence="6 7" key="1">
    <citation type="journal article" date="2018" name="Sci. Data">
        <title>The draft genome sequence of cork oak.</title>
        <authorList>
            <person name="Ramos A.M."/>
            <person name="Usie A."/>
            <person name="Barbosa P."/>
            <person name="Barros P.M."/>
            <person name="Capote T."/>
            <person name="Chaves I."/>
            <person name="Simoes F."/>
            <person name="Abreu I."/>
            <person name="Carrasquinho I."/>
            <person name="Faro C."/>
            <person name="Guimaraes J.B."/>
            <person name="Mendonca D."/>
            <person name="Nobrega F."/>
            <person name="Rodrigues L."/>
            <person name="Saibo N.J.M."/>
            <person name="Varela M.C."/>
            <person name="Egas C."/>
            <person name="Matos J."/>
            <person name="Miguel C.M."/>
            <person name="Oliveira M.M."/>
            <person name="Ricardo C.P."/>
            <person name="Goncalves S."/>
        </authorList>
    </citation>
    <scope>NUCLEOTIDE SEQUENCE [LARGE SCALE GENOMIC DNA]</scope>
    <source>
        <strain evidence="7">cv. HL8</strain>
    </source>
</reference>
<protein>
    <submittedName>
        <fullName evidence="6">Cold-responsive protein kinase 1</fullName>
    </submittedName>
</protein>
<comment type="caution">
    <text evidence="6">The sequence shown here is derived from an EMBL/GenBank/DDBJ whole genome shotgun (WGS) entry which is preliminary data.</text>
</comment>
<keyword evidence="1" id="KW-0808">Transferase</keyword>
<keyword evidence="2" id="KW-0547">Nucleotide-binding</keyword>
<organism evidence="6 7">
    <name type="scientific">Quercus suber</name>
    <name type="common">Cork oak</name>
    <dbReference type="NCBI Taxonomy" id="58331"/>
    <lineage>
        <taxon>Eukaryota</taxon>
        <taxon>Viridiplantae</taxon>
        <taxon>Streptophyta</taxon>
        <taxon>Embryophyta</taxon>
        <taxon>Tracheophyta</taxon>
        <taxon>Spermatophyta</taxon>
        <taxon>Magnoliopsida</taxon>
        <taxon>eudicotyledons</taxon>
        <taxon>Gunneridae</taxon>
        <taxon>Pentapetalae</taxon>
        <taxon>rosids</taxon>
        <taxon>fabids</taxon>
        <taxon>Fagales</taxon>
        <taxon>Fagaceae</taxon>
        <taxon>Quercus</taxon>
    </lineage>
</organism>
<evidence type="ECO:0000313" key="7">
    <source>
        <dbReference type="Proteomes" id="UP000237347"/>
    </source>
</evidence>
<dbReference type="Proteomes" id="UP000237347">
    <property type="component" value="Unassembled WGS sequence"/>
</dbReference>
<keyword evidence="4" id="KW-0067">ATP-binding</keyword>
<evidence type="ECO:0000256" key="4">
    <source>
        <dbReference type="ARBA" id="ARBA00022840"/>
    </source>
</evidence>
<evidence type="ECO:0000256" key="1">
    <source>
        <dbReference type="ARBA" id="ARBA00022679"/>
    </source>
</evidence>
<dbReference type="AlphaFoldDB" id="A0AAW0KUD9"/>
<evidence type="ECO:0000313" key="6">
    <source>
        <dbReference type="EMBL" id="KAK7842144.1"/>
    </source>
</evidence>
<dbReference type="GO" id="GO:0004672">
    <property type="term" value="F:protein kinase activity"/>
    <property type="evidence" value="ECO:0007669"/>
    <property type="project" value="InterPro"/>
</dbReference>
<dbReference type="PROSITE" id="PS50011">
    <property type="entry name" value="PROTEIN_KINASE_DOM"/>
    <property type="match status" value="1"/>
</dbReference>
<dbReference type="Gene3D" id="3.30.200.20">
    <property type="entry name" value="Phosphorylase Kinase, domain 1"/>
    <property type="match status" value="1"/>
</dbReference>
<feature type="domain" description="Protein kinase" evidence="5">
    <location>
        <begin position="44"/>
        <end position="182"/>
    </location>
</feature>
<name>A0AAW0KUD9_QUESU</name>
<dbReference type="EMBL" id="PKMF04000226">
    <property type="protein sequence ID" value="KAK7842144.1"/>
    <property type="molecule type" value="Genomic_DNA"/>
</dbReference>
<keyword evidence="3 6" id="KW-0418">Kinase</keyword>